<dbReference type="InterPro" id="IPR051534">
    <property type="entry name" value="CBASS_pafABC_assoc_protein"/>
</dbReference>
<reference evidence="3" key="1">
    <citation type="submission" date="2012-02" db="EMBL/GenBank/DDBJ databases">
        <title>The complete genome of Solitalea canadensis DSM 3403.</title>
        <authorList>
            <consortium name="US DOE Joint Genome Institute (JGI-PGF)"/>
            <person name="Lucas S."/>
            <person name="Copeland A."/>
            <person name="Lapidus A."/>
            <person name="Glavina del Rio T."/>
            <person name="Dalin E."/>
            <person name="Tice H."/>
            <person name="Bruce D."/>
            <person name="Goodwin L."/>
            <person name="Pitluck S."/>
            <person name="Peters L."/>
            <person name="Ovchinnikova G."/>
            <person name="Lu M."/>
            <person name="Kyrpides N."/>
            <person name="Mavromatis K."/>
            <person name="Ivanova N."/>
            <person name="Brettin T."/>
            <person name="Detter J.C."/>
            <person name="Han C."/>
            <person name="Larimer F."/>
            <person name="Land M."/>
            <person name="Hauser L."/>
            <person name="Markowitz V."/>
            <person name="Cheng J.-F."/>
            <person name="Hugenholtz P."/>
            <person name="Woyke T."/>
            <person name="Wu D."/>
            <person name="Spring S."/>
            <person name="Schroeder M."/>
            <person name="Kopitz M."/>
            <person name="Brambilla E."/>
            <person name="Klenk H.-P."/>
            <person name="Eisen J.A."/>
        </authorList>
    </citation>
    <scope>NUCLEOTIDE SEQUENCE</scope>
    <source>
        <strain evidence="3">DSM 3403</strain>
    </source>
</reference>
<dbReference type="RefSeq" id="WP_014682102.1">
    <property type="nucleotide sequence ID" value="NC_017770.1"/>
</dbReference>
<dbReference type="Proteomes" id="UP000007590">
    <property type="component" value="Chromosome"/>
</dbReference>
<dbReference type="EMBL" id="CP003349">
    <property type="protein sequence ID" value="AFD08879.1"/>
    <property type="molecule type" value="Genomic_DNA"/>
</dbReference>
<dbReference type="InterPro" id="IPR026881">
    <property type="entry name" value="WYL_dom"/>
</dbReference>
<dbReference type="OrthoDB" id="43316at2"/>
<sequence>MPINRNALIRYKTLDNCLRNKYRKWTLEDLIDACSEALYEYEGIDKGVSRRTVQMDLQLMRSDKLGYNAPIVVKEKKYYSYDDPDYSITNIPLTDQDLGTLSEVVQILKQFKGFSHFEEIGGMVNRLEDKIYTSKTQSTSVIDFEKNERLAGLHHLDTLYQAIIKKQVIDLDYQSFKAKESRVYKFHPYLLKEYRNRWFILRVAEGVKVHLTLALDRIKDIRHNHLLTYRENNKFDPNTFFGNVLGVTKNAGQKAEHVIFWVDTKNAPYVITKPIHSSQIVLREHEHGVVFQIKVIINFELERELLGFGDFLEVISPKGLRNRIANRMRNSLAYYEEEG</sequence>
<feature type="domain" description="WYL" evidence="1">
    <location>
        <begin position="155"/>
        <end position="222"/>
    </location>
</feature>
<keyword evidence="4" id="KW-1185">Reference proteome</keyword>
<accession>H8KLJ2</accession>
<name>H8KLJ2_SOLCM</name>
<dbReference type="InterPro" id="IPR057727">
    <property type="entry name" value="WCX_dom"/>
</dbReference>
<protein>
    <submittedName>
        <fullName evidence="3">Putative transcriptional regulator</fullName>
    </submittedName>
</protein>
<dbReference type="Pfam" id="PF13280">
    <property type="entry name" value="WYL"/>
    <property type="match status" value="1"/>
</dbReference>
<evidence type="ECO:0000313" key="4">
    <source>
        <dbReference type="Proteomes" id="UP000007590"/>
    </source>
</evidence>
<dbReference type="PROSITE" id="PS52050">
    <property type="entry name" value="WYL"/>
    <property type="match status" value="1"/>
</dbReference>
<dbReference type="HOGENOM" id="CLU_041141_6_0_10"/>
<dbReference type="STRING" id="929556.Solca_3882"/>
<dbReference type="PANTHER" id="PTHR34580:SF9">
    <property type="entry name" value="SLL5097 PROTEIN"/>
    <property type="match status" value="1"/>
</dbReference>
<dbReference type="PANTHER" id="PTHR34580">
    <property type="match status" value="1"/>
</dbReference>
<proteinExistence type="predicted"/>
<organism evidence="3 4">
    <name type="scientific">Solitalea canadensis (strain ATCC 29591 / DSM 3403 / JCM 21819 / LMG 8368 / NBRC 15130 / NCIMB 12057 / USAM 9D)</name>
    <name type="common">Flexibacter canadensis</name>
    <dbReference type="NCBI Taxonomy" id="929556"/>
    <lineage>
        <taxon>Bacteria</taxon>
        <taxon>Pseudomonadati</taxon>
        <taxon>Bacteroidota</taxon>
        <taxon>Sphingobacteriia</taxon>
        <taxon>Sphingobacteriales</taxon>
        <taxon>Sphingobacteriaceae</taxon>
        <taxon>Solitalea</taxon>
    </lineage>
</organism>
<dbReference type="AlphaFoldDB" id="H8KLJ2"/>
<feature type="domain" description="WCX" evidence="2">
    <location>
        <begin position="256"/>
        <end position="330"/>
    </location>
</feature>
<gene>
    <name evidence="3" type="ordered locus">Solca_3882</name>
</gene>
<dbReference type="KEGG" id="scn:Solca_3882"/>
<evidence type="ECO:0000259" key="1">
    <source>
        <dbReference type="Pfam" id="PF13280"/>
    </source>
</evidence>
<dbReference type="Pfam" id="PF25583">
    <property type="entry name" value="WCX"/>
    <property type="match status" value="1"/>
</dbReference>
<evidence type="ECO:0000259" key="2">
    <source>
        <dbReference type="Pfam" id="PF25583"/>
    </source>
</evidence>
<evidence type="ECO:0000313" key="3">
    <source>
        <dbReference type="EMBL" id="AFD08879.1"/>
    </source>
</evidence>
<dbReference type="eggNOG" id="COG2378">
    <property type="taxonomic scope" value="Bacteria"/>
</dbReference>